<dbReference type="OrthoDB" id="9779889at2"/>
<evidence type="ECO:0000313" key="4">
    <source>
        <dbReference type="Proteomes" id="UP000199569"/>
    </source>
</evidence>
<dbReference type="PROSITE" id="PS00636">
    <property type="entry name" value="DNAJ_1"/>
    <property type="match status" value="1"/>
</dbReference>
<dbReference type="GO" id="GO:0005737">
    <property type="term" value="C:cytoplasm"/>
    <property type="evidence" value="ECO:0007669"/>
    <property type="project" value="TreeGrafter"/>
</dbReference>
<dbReference type="STRING" id="549386.SAMN02927923_02817"/>
<dbReference type="Pfam" id="PF01556">
    <property type="entry name" value="DnaJ_C"/>
    <property type="match status" value="1"/>
</dbReference>
<evidence type="ECO:0000313" key="3">
    <source>
        <dbReference type="EMBL" id="SCY90502.1"/>
    </source>
</evidence>
<evidence type="ECO:0000259" key="2">
    <source>
        <dbReference type="PROSITE" id="PS50076"/>
    </source>
</evidence>
<dbReference type="InterPro" id="IPR018253">
    <property type="entry name" value="DnaJ_domain_CS"/>
</dbReference>
<dbReference type="CDD" id="cd06257">
    <property type="entry name" value="DnaJ"/>
    <property type="match status" value="1"/>
</dbReference>
<feature type="domain" description="J" evidence="2">
    <location>
        <begin position="3"/>
        <end position="68"/>
    </location>
</feature>
<dbReference type="InterPro" id="IPR036869">
    <property type="entry name" value="J_dom_sf"/>
</dbReference>
<keyword evidence="1" id="KW-0143">Chaperone</keyword>
<dbReference type="InterPro" id="IPR001623">
    <property type="entry name" value="DnaJ_domain"/>
</dbReference>
<proteinExistence type="predicted"/>
<dbReference type="SUPFAM" id="SSF46565">
    <property type="entry name" value="Chaperone J-domain"/>
    <property type="match status" value="1"/>
</dbReference>
<dbReference type="PRINTS" id="PR00625">
    <property type="entry name" value="JDOMAIN"/>
</dbReference>
<dbReference type="SUPFAM" id="SSF49493">
    <property type="entry name" value="HSP40/DnaJ peptide-binding domain"/>
    <property type="match status" value="2"/>
</dbReference>
<sequence>MRNPYDVLGVSRSASEAEIKKAFRKLAKTYHPDSNKNDPKTKDKFAEINAAYEILGDADKRGQFDRGEIDAEGKPRFQGFEGFGGGFGGRGAGAQGYEGFGFGGRRARGFSGGDTNDFFSELFGEAFRSAGAEGMRQRQQSRAQPQKGEDVAATLTVTLEEVAAEAKKRVRLPTGRDLDVVIPKGVSDGQVIRLRGQGQGAPGVDPGDALLTIRIAPHERFTMEGANLRSRLPIQIEEAILGGSVRIPTLTGAVSMNIPPMTDSGRTFRLRGKGLPMKGGDFGDLLVTVEIKLPQIVDESLMDYARKQRSAKAE</sequence>
<evidence type="ECO:0000256" key="1">
    <source>
        <dbReference type="ARBA" id="ARBA00023186"/>
    </source>
</evidence>
<dbReference type="Pfam" id="PF00226">
    <property type="entry name" value="DnaJ"/>
    <property type="match status" value="1"/>
</dbReference>
<dbReference type="Gene3D" id="2.60.260.20">
    <property type="entry name" value="Urease metallochaperone UreE, N-terminal domain"/>
    <property type="match status" value="2"/>
</dbReference>
<dbReference type="AlphaFoldDB" id="A0A1G5JQ06"/>
<dbReference type="PROSITE" id="PS50076">
    <property type="entry name" value="DNAJ_2"/>
    <property type="match status" value="1"/>
</dbReference>
<dbReference type="InterPro" id="IPR008971">
    <property type="entry name" value="HSP40/DnaJ_pept-bd"/>
</dbReference>
<dbReference type="FunFam" id="2.60.260.20:FF:000013">
    <property type="entry name" value="DnaJ subfamily B member 11"/>
    <property type="match status" value="1"/>
</dbReference>
<dbReference type="EMBL" id="FMVJ01000007">
    <property type="protein sequence ID" value="SCY90502.1"/>
    <property type="molecule type" value="Genomic_DNA"/>
</dbReference>
<dbReference type="Gene3D" id="1.10.287.110">
    <property type="entry name" value="DnaJ domain"/>
    <property type="match status" value="1"/>
</dbReference>
<dbReference type="PANTHER" id="PTHR43096:SF52">
    <property type="entry name" value="DNAJ HOMOLOG 1, MITOCHONDRIAL-RELATED"/>
    <property type="match status" value="1"/>
</dbReference>
<keyword evidence="4" id="KW-1185">Reference proteome</keyword>
<name>A0A1G5JQ06_9HYPH</name>
<dbReference type="CDD" id="cd10747">
    <property type="entry name" value="DnaJ_C"/>
    <property type="match status" value="1"/>
</dbReference>
<dbReference type="GO" id="GO:0042026">
    <property type="term" value="P:protein refolding"/>
    <property type="evidence" value="ECO:0007669"/>
    <property type="project" value="TreeGrafter"/>
</dbReference>
<dbReference type="SMART" id="SM00271">
    <property type="entry name" value="DnaJ"/>
    <property type="match status" value="1"/>
</dbReference>
<accession>A0A1G5JQ06</accession>
<organism evidence="3 4">
    <name type="scientific">Microvirga guangxiensis</name>
    <dbReference type="NCBI Taxonomy" id="549386"/>
    <lineage>
        <taxon>Bacteria</taxon>
        <taxon>Pseudomonadati</taxon>
        <taxon>Pseudomonadota</taxon>
        <taxon>Alphaproteobacteria</taxon>
        <taxon>Hyphomicrobiales</taxon>
        <taxon>Methylobacteriaceae</taxon>
        <taxon>Microvirga</taxon>
    </lineage>
</organism>
<protein>
    <submittedName>
        <fullName evidence="3">DnaJ-class molecular chaperone with C-terminal Zn finger domain</fullName>
    </submittedName>
</protein>
<dbReference type="PANTHER" id="PTHR43096">
    <property type="entry name" value="DNAJ HOMOLOG 1, MITOCHONDRIAL-RELATED"/>
    <property type="match status" value="1"/>
</dbReference>
<dbReference type="Proteomes" id="UP000199569">
    <property type="component" value="Unassembled WGS sequence"/>
</dbReference>
<gene>
    <name evidence="3" type="ORF">SAMN02927923_02817</name>
</gene>
<dbReference type="GO" id="GO:0051082">
    <property type="term" value="F:unfolded protein binding"/>
    <property type="evidence" value="ECO:0007669"/>
    <property type="project" value="InterPro"/>
</dbReference>
<dbReference type="InterPro" id="IPR002939">
    <property type="entry name" value="DnaJ_C"/>
</dbReference>
<dbReference type="RefSeq" id="WP_091135472.1">
    <property type="nucleotide sequence ID" value="NZ_FMVJ01000007.1"/>
</dbReference>
<reference evidence="3 4" key="1">
    <citation type="submission" date="2016-10" db="EMBL/GenBank/DDBJ databases">
        <authorList>
            <person name="de Groot N.N."/>
        </authorList>
    </citation>
    <scope>NUCLEOTIDE SEQUENCE [LARGE SCALE GENOMIC DNA]</scope>
    <source>
        <strain evidence="3 4">CGMCC 1.7666</strain>
    </source>
</reference>